<keyword evidence="2" id="KW-1185">Reference proteome</keyword>
<evidence type="ECO:0000313" key="2">
    <source>
        <dbReference type="Proteomes" id="UP000000329"/>
    </source>
</evidence>
<evidence type="ECO:0000313" key="1">
    <source>
        <dbReference type="EMBL" id="ADJ62253.1"/>
    </source>
</evidence>
<dbReference type="STRING" id="757424.Hsero_0734"/>
<proteinExistence type="predicted"/>
<dbReference type="RefSeq" id="WP_013232770.1">
    <property type="nucleotide sequence ID" value="NC_014323.1"/>
</dbReference>
<protein>
    <submittedName>
        <fullName evidence="1">Uncharacterized protein</fullName>
    </submittedName>
</protein>
<organism evidence="1 2">
    <name type="scientific">Herbaspirillum seropedicae (strain SmR1)</name>
    <dbReference type="NCBI Taxonomy" id="757424"/>
    <lineage>
        <taxon>Bacteria</taxon>
        <taxon>Pseudomonadati</taxon>
        <taxon>Pseudomonadota</taxon>
        <taxon>Betaproteobacteria</taxon>
        <taxon>Burkholderiales</taxon>
        <taxon>Oxalobacteraceae</taxon>
        <taxon>Herbaspirillum</taxon>
    </lineage>
</organism>
<dbReference type="AlphaFoldDB" id="D8IZD3"/>
<dbReference type="HOGENOM" id="CLU_2806605_0_0_4"/>
<gene>
    <name evidence="1" type="ordered locus">Hsero_0734</name>
</gene>
<dbReference type="EMBL" id="CP002039">
    <property type="protein sequence ID" value="ADJ62253.1"/>
    <property type="molecule type" value="Genomic_DNA"/>
</dbReference>
<sequence length="67" mass="7368">MLAIKYAGRHVADRRHANRLVAISTAASENAEFAMEWFKLLPAKTWAAASATRDNAPAHTLLHNNPT</sequence>
<reference evidence="1 2" key="1">
    <citation type="submission" date="2010-04" db="EMBL/GenBank/DDBJ databases">
        <title>The genome of Herbaspirillum seropedicae SmR1, an endophytic, nitrogen-fixing, plant-growth promoting beta-Proteobacteria.</title>
        <authorList>
            <person name="Pedrosa F.O."/>
            <person name="Monteiro R.A."/>
            <person name="Wassem R."/>
            <person name="Cruz L.M."/>
            <person name="Ayub R.A."/>
            <person name="Colauto N.B."/>
            <person name="Fernandez M.A."/>
            <person name="Fungaro M.H.P."/>
            <person name="Grisard E.C."/>
            <person name="Hungria M."/>
            <person name="Madeira H.M.F."/>
            <person name="Nodari R.O."/>
            <person name="Osaku C.A."/>
            <person name="Petzl-Erler M.L."/>
            <person name="Terenzi H."/>
            <person name="Vieira L.G.E."/>
            <person name="Almeida M.I.M."/>
            <person name="Alves L.R."/>
            <person name="Arantes O.M.N."/>
            <person name="Balsanelli E."/>
            <person name="Barcellos F.G."/>
            <person name="Baura V.A."/>
            <person name="Binde D.R."/>
            <person name="Campo R.J."/>
            <person name="Chubatsu L.S."/>
            <person name="Chueire L.M.O."/>
            <person name="Ciferri R.R."/>
            <person name="Correa L.C."/>
            <person name="da Conceicao Silva J.L."/>
            <person name="Dabul A.N.G."/>
            <person name="Dambros B.P."/>
            <person name="Faoro H."/>
            <person name="Favetti A."/>
            <person name="Friedermann G."/>
            <person name="Furlaneto M.C."/>
            <person name="Gasques L.S."/>
            <person name="Gimenes C.C.T."/>
            <person name="Gioppo N.M.R."/>
            <person name="Glienke-Blanco C."/>
            <person name="Godoy L.P."/>
            <person name="Guerra M.P."/>
            <person name="Karp S."/>
            <person name="Kava-Cordeiro V."/>
            <person name="Margarido V.P."/>
            <person name="Mathioni S.M."/>
            <person name="Menck-Soares M.A."/>
            <person name="Murace N.K."/>
            <person name="Nicolas M.F."/>
            <person name="Oliveira C.E.C."/>
            <person name="Pagnan N.A.B."/>
            <person name="Pamphile J.A."/>
            <person name="Patussi E.V."/>
            <person name="Pereira L.F.P."/>
            <person name="Pereira-Ferrari L."/>
            <person name="Pinto F.G.S."/>
            <person name="Precoma C."/>
            <person name="Prioli A.J."/>
            <person name="Prioli S.M.A.P."/>
            <person name="Raittz R.T."/>
            <person name="Ramos H.J.O."/>
            <person name="Ribeiro E.M.S.F."/>
            <person name="Rigo L.U."/>
            <person name="Rocha C.L.M.S.C."/>
            <person name="Rocha S.N."/>
            <person name="Santos K."/>
            <person name="Satori D."/>
            <person name="Silva A.G."/>
            <person name="Simao R.C.G."/>
            <person name="Soares M.A.M."/>
            <person name="Souza E.M."/>
            <person name="Steffens M.B.R."/>
            <person name="Steindel M."/>
            <person name="Tadra-Sfeir M.Z."/>
            <person name="Takahashi E.K."/>
            <person name="Torres R.A."/>
            <person name="Valle J.S."/>
            <person name="Vernal J.I."/>
            <person name="Vilas-Boas L.A."/>
            <person name="Watanabe M.A.E."/>
            <person name="Weiss V.A."/>
            <person name="Yates M.A."/>
            <person name="Souza E.M."/>
        </authorList>
    </citation>
    <scope>NUCLEOTIDE SEQUENCE [LARGE SCALE GENOMIC DNA]</scope>
    <source>
        <strain evidence="1 2">SmR1</strain>
    </source>
</reference>
<name>D8IZD3_HERSS</name>
<dbReference type="GeneID" id="52091197"/>
<accession>D8IZD3</accession>
<dbReference type="KEGG" id="hse:Hsero_0734"/>
<dbReference type="Proteomes" id="UP000000329">
    <property type="component" value="Chromosome"/>
</dbReference>